<dbReference type="GO" id="GO:0016779">
    <property type="term" value="F:nucleotidyltransferase activity"/>
    <property type="evidence" value="ECO:0007669"/>
    <property type="project" value="UniProtKB-KW"/>
</dbReference>
<dbReference type="InterPro" id="IPR007530">
    <property type="entry name" value="Aminoglycoside_adenylylTfrase"/>
</dbReference>
<organism evidence="1 2">
    <name type="scientific">Erysipelothrix inopinata</name>
    <dbReference type="NCBI Taxonomy" id="225084"/>
    <lineage>
        <taxon>Bacteria</taxon>
        <taxon>Bacillati</taxon>
        <taxon>Bacillota</taxon>
        <taxon>Erysipelotrichia</taxon>
        <taxon>Erysipelotrichales</taxon>
        <taxon>Erysipelotrichaceae</taxon>
        <taxon>Erysipelothrix</taxon>
    </lineage>
</organism>
<proteinExistence type="predicted"/>
<reference evidence="1 2" key="1">
    <citation type="submission" date="2020-08" db="EMBL/GenBank/DDBJ databases">
        <title>Genome sequence of Erysipelothrix inopinata DSM 15511T.</title>
        <authorList>
            <person name="Hyun D.-W."/>
            <person name="Bae J.-W."/>
        </authorList>
    </citation>
    <scope>NUCLEOTIDE SEQUENCE [LARGE SCALE GENOMIC DNA]</scope>
    <source>
        <strain evidence="1 2">DSM 15511</strain>
    </source>
</reference>
<protein>
    <submittedName>
        <fullName evidence="1">Aminoglycoside 6-adenylyltransferase</fullName>
    </submittedName>
</protein>
<dbReference type="InterPro" id="IPR043519">
    <property type="entry name" value="NT_sf"/>
</dbReference>
<dbReference type="SUPFAM" id="SSF81301">
    <property type="entry name" value="Nucleotidyltransferase"/>
    <property type="match status" value="1"/>
</dbReference>
<dbReference type="Gene3D" id="1.20.120.330">
    <property type="entry name" value="Nucleotidyltransferases domain 2"/>
    <property type="match status" value="1"/>
</dbReference>
<keyword evidence="1" id="KW-0548">Nucleotidyltransferase</keyword>
<dbReference type="RefSeq" id="WP_187534321.1">
    <property type="nucleotide sequence ID" value="NZ_CBCSHU010000001.1"/>
</dbReference>
<evidence type="ECO:0000313" key="1">
    <source>
        <dbReference type="EMBL" id="QNN61152.1"/>
    </source>
</evidence>
<keyword evidence="1" id="KW-0808">Transferase</keyword>
<dbReference type="AlphaFoldDB" id="A0A7G9RZX7"/>
<accession>A0A7G9RZX7</accession>
<dbReference type="PIRSF" id="PIRSF000812">
    <property type="entry name" value="AAD"/>
    <property type="match status" value="1"/>
</dbReference>
<sequence length="288" mass="34497">MRTEKEMYELIEGYALKDKRIRIVAMNGSRVNDNVPKDRWQDYDIAYVVDDMDSMIKDRSWIEVFGKRLIMQIPSEGVLIPMKKKPWYSMLMQFEDGNRIDLTLVPLESLEDYLKNDRLVKILLDKDSLITGTLPATDKDRWIKKPTEALYRECINEFLWLSFYVVKGLKRSEVIYAMEYVHQMRLMLLKMMEWRVGYKTDFKISIGKKWKHLNYFFSDELWSMLMSTYELGSAEQCWDALETMISLFEIVADRVGDQEKFVYNRVEYHNVRLYVYNNRHNKSGENVE</sequence>
<evidence type="ECO:0000313" key="2">
    <source>
        <dbReference type="Proteomes" id="UP000515928"/>
    </source>
</evidence>
<keyword evidence="2" id="KW-1185">Reference proteome</keyword>
<dbReference type="Proteomes" id="UP000515928">
    <property type="component" value="Chromosome"/>
</dbReference>
<dbReference type="KEGG" id="eio:H9L01_01950"/>
<dbReference type="Pfam" id="PF04439">
    <property type="entry name" value="Adenyl_transf"/>
    <property type="match status" value="1"/>
</dbReference>
<gene>
    <name evidence="1" type="ORF">H9L01_01950</name>
</gene>
<dbReference type="EMBL" id="CP060715">
    <property type="protein sequence ID" value="QNN61152.1"/>
    <property type="molecule type" value="Genomic_DNA"/>
</dbReference>
<name>A0A7G9RZX7_9FIRM</name>
<dbReference type="SUPFAM" id="SSF81631">
    <property type="entry name" value="PAP/OAS1 substrate-binding domain"/>
    <property type="match status" value="1"/>
</dbReference>
<dbReference type="Gene3D" id="3.30.460.10">
    <property type="entry name" value="Beta Polymerase, domain 2"/>
    <property type="match status" value="1"/>
</dbReference>